<name>K1R5J6_MAGGI</name>
<dbReference type="InterPro" id="IPR008983">
    <property type="entry name" value="Tumour_necrosis_fac-like_dom"/>
</dbReference>
<evidence type="ECO:0000313" key="1">
    <source>
        <dbReference type="EMBL" id="EKC36480.1"/>
    </source>
</evidence>
<sequence>MAYNNGGSSVSTNLTGTNLVILHLQTGDRVWVRRGGGTGYYSDSYHVTTFSGFKLY</sequence>
<dbReference type="InParanoid" id="K1R5J6"/>
<protein>
    <submittedName>
        <fullName evidence="1">Uncharacterized protein</fullName>
    </submittedName>
</protein>
<dbReference type="EMBL" id="JH816387">
    <property type="protein sequence ID" value="EKC36480.1"/>
    <property type="molecule type" value="Genomic_DNA"/>
</dbReference>
<dbReference type="HOGENOM" id="CLU_3016233_0_0_1"/>
<dbReference type="Pfam" id="PF00386">
    <property type="entry name" value="C1q"/>
    <property type="match status" value="1"/>
</dbReference>
<dbReference type="InterPro" id="IPR001073">
    <property type="entry name" value="C1q_dom"/>
</dbReference>
<accession>K1R5J6</accession>
<organism evidence="1">
    <name type="scientific">Magallana gigas</name>
    <name type="common">Pacific oyster</name>
    <name type="synonym">Crassostrea gigas</name>
    <dbReference type="NCBI Taxonomy" id="29159"/>
    <lineage>
        <taxon>Eukaryota</taxon>
        <taxon>Metazoa</taxon>
        <taxon>Spiralia</taxon>
        <taxon>Lophotrochozoa</taxon>
        <taxon>Mollusca</taxon>
        <taxon>Bivalvia</taxon>
        <taxon>Autobranchia</taxon>
        <taxon>Pteriomorphia</taxon>
        <taxon>Ostreida</taxon>
        <taxon>Ostreoidea</taxon>
        <taxon>Ostreidae</taxon>
        <taxon>Magallana</taxon>
    </lineage>
</organism>
<proteinExistence type="predicted"/>
<dbReference type="Gene3D" id="2.60.120.40">
    <property type="match status" value="1"/>
</dbReference>
<reference evidence="1" key="1">
    <citation type="journal article" date="2012" name="Nature">
        <title>The oyster genome reveals stress adaptation and complexity of shell formation.</title>
        <authorList>
            <person name="Zhang G."/>
            <person name="Fang X."/>
            <person name="Guo X."/>
            <person name="Li L."/>
            <person name="Luo R."/>
            <person name="Xu F."/>
            <person name="Yang P."/>
            <person name="Zhang L."/>
            <person name="Wang X."/>
            <person name="Qi H."/>
            <person name="Xiong Z."/>
            <person name="Que H."/>
            <person name="Xie Y."/>
            <person name="Holland P.W."/>
            <person name="Paps J."/>
            <person name="Zhu Y."/>
            <person name="Wu F."/>
            <person name="Chen Y."/>
            <person name="Wang J."/>
            <person name="Peng C."/>
            <person name="Meng J."/>
            <person name="Yang L."/>
            <person name="Liu J."/>
            <person name="Wen B."/>
            <person name="Zhang N."/>
            <person name="Huang Z."/>
            <person name="Zhu Q."/>
            <person name="Feng Y."/>
            <person name="Mount A."/>
            <person name="Hedgecock D."/>
            <person name="Xu Z."/>
            <person name="Liu Y."/>
            <person name="Domazet-Loso T."/>
            <person name="Du Y."/>
            <person name="Sun X."/>
            <person name="Zhang S."/>
            <person name="Liu B."/>
            <person name="Cheng P."/>
            <person name="Jiang X."/>
            <person name="Li J."/>
            <person name="Fan D."/>
            <person name="Wang W."/>
            <person name="Fu W."/>
            <person name="Wang T."/>
            <person name="Wang B."/>
            <person name="Zhang J."/>
            <person name="Peng Z."/>
            <person name="Li Y."/>
            <person name="Li N."/>
            <person name="Wang J."/>
            <person name="Chen M."/>
            <person name="He Y."/>
            <person name="Tan F."/>
            <person name="Song X."/>
            <person name="Zheng Q."/>
            <person name="Huang R."/>
            <person name="Yang H."/>
            <person name="Du X."/>
            <person name="Chen L."/>
            <person name="Yang M."/>
            <person name="Gaffney P.M."/>
            <person name="Wang S."/>
            <person name="Luo L."/>
            <person name="She Z."/>
            <person name="Ming Y."/>
            <person name="Huang W."/>
            <person name="Zhang S."/>
            <person name="Huang B."/>
            <person name="Zhang Y."/>
            <person name="Qu T."/>
            <person name="Ni P."/>
            <person name="Miao G."/>
            <person name="Wang J."/>
            <person name="Wang Q."/>
            <person name="Steinberg C.E."/>
            <person name="Wang H."/>
            <person name="Li N."/>
            <person name="Qian L."/>
            <person name="Zhang G."/>
            <person name="Li Y."/>
            <person name="Yang H."/>
            <person name="Liu X."/>
            <person name="Wang J."/>
            <person name="Yin Y."/>
            <person name="Wang J."/>
        </authorList>
    </citation>
    <scope>NUCLEOTIDE SEQUENCE [LARGE SCALE GENOMIC DNA]</scope>
    <source>
        <strain evidence="1">05x7-T-G4-1.051#20</strain>
    </source>
</reference>
<gene>
    <name evidence="1" type="ORF">CGI_10027019</name>
</gene>
<dbReference type="AlphaFoldDB" id="K1R5J6"/>
<dbReference type="SUPFAM" id="SSF49842">
    <property type="entry name" value="TNF-like"/>
    <property type="match status" value="1"/>
</dbReference>
<dbReference type="PROSITE" id="PS50871">
    <property type="entry name" value="C1Q"/>
    <property type="match status" value="1"/>
</dbReference>